<dbReference type="InterPro" id="IPR049945">
    <property type="entry name" value="AAA_22"/>
</dbReference>
<proteinExistence type="predicted"/>
<gene>
    <name evidence="2" type="ORF">ABOD76_02810</name>
</gene>
<reference evidence="2" key="1">
    <citation type="submission" date="2024-06" db="EMBL/GenBank/DDBJ databases">
        <title>Draft Genome Sequence of Deinococcus sonorensis Type Strain KR-87, a Biofilm Producing Representative of the Genus Deinococcus.</title>
        <authorList>
            <person name="Boren L.S."/>
            <person name="Grosso R.A."/>
            <person name="Hugenberg-Cox A.N."/>
            <person name="Hill J.T.E."/>
            <person name="Albert C.M."/>
            <person name="Tuohy J.M."/>
        </authorList>
    </citation>
    <scope>NUCLEOTIDE SEQUENCE</scope>
    <source>
        <strain evidence="2">KR-87</strain>
        <plasmid evidence="2">pDson01</plasmid>
    </source>
</reference>
<dbReference type="EMBL" id="CP158297">
    <property type="protein sequence ID" value="XBV83634.1"/>
    <property type="molecule type" value="Genomic_DNA"/>
</dbReference>
<dbReference type="KEGG" id="dsc:ABOD76_02810"/>
<dbReference type="InterPro" id="IPR011990">
    <property type="entry name" value="TPR-like_helical_dom_sf"/>
</dbReference>
<dbReference type="SUPFAM" id="SSF48452">
    <property type="entry name" value="TPR-like"/>
    <property type="match status" value="1"/>
</dbReference>
<dbReference type="InterPro" id="IPR058852">
    <property type="entry name" value="HTH_77"/>
</dbReference>
<dbReference type="GO" id="GO:0003677">
    <property type="term" value="F:DNA binding"/>
    <property type="evidence" value="ECO:0007669"/>
    <property type="project" value="InterPro"/>
</dbReference>
<dbReference type="Pfam" id="PF13401">
    <property type="entry name" value="AAA_22"/>
    <property type="match status" value="1"/>
</dbReference>
<dbReference type="PROSITE" id="PS50043">
    <property type="entry name" value="HTH_LUXR_2"/>
    <property type="match status" value="1"/>
</dbReference>
<evidence type="ECO:0000259" key="1">
    <source>
        <dbReference type="PROSITE" id="PS50043"/>
    </source>
</evidence>
<dbReference type="Gene3D" id="3.40.50.300">
    <property type="entry name" value="P-loop containing nucleotide triphosphate hydrolases"/>
    <property type="match status" value="1"/>
</dbReference>
<dbReference type="InterPro" id="IPR016032">
    <property type="entry name" value="Sig_transdc_resp-reg_C-effctor"/>
</dbReference>
<dbReference type="Pfam" id="PF25872">
    <property type="entry name" value="HTH_77"/>
    <property type="match status" value="1"/>
</dbReference>
<dbReference type="PANTHER" id="PTHR47691:SF3">
    <property type="entry name" value="HTH-TYPE TRANSCRIPTIONAL REGULATOR RV0890C-RELATED"/>
    <property type="match status" value="1"/>
</dbReference>
<dbReference type="InterPro" id="IPR027417">
    <property type="entry name" value="P-loop_NTPase"/>
</dbReference>
<dbReference type="InterPro" id="IPR036388">
    <property type="entry name" value="WH-like_DNA-bd_sf"/>
</dbReference>
<geneLocation type="plasmid" evidence="2">
    <name>pDson01</name>
</geneLocation>
<dbReference type="RefSeq" id="WP_350241254.1">
    <property type="nucleotide sequence ID" value="NZ_CP158297.1"/>
</dbReference>
<name>A0AAU7U591_9DEIO</name>
<organism evidence="2">
    <name type="scientific">Deinococcus sonorensis KR-87</name>
    <dbReference type="NCBI Taxonomy" id="694439"/>
    <lineage>
        <taxon>Bacteria</taxon>
        <taxon>Thermotogati</taxon>
        <taxon>Deinococcota</taxon>
        <taxon>Deinococci</taxon>
        <taxon>Deinococcales</taxon>
        <taxon>Deinococcaceae</taxon>
        <taxon>Deinococcus</taxon>
    </lineage>
</organism>
<dbReference type="GO" id="GO:0006355">
    <property type="term" value="P:regulation of DNA-templated transcription"/>
    <property type="evidence" value="ECO:0007669"/>
    <property type="project" value="InterPro"/>
</dbReference>
<keyword evidence="2" id="KW-0614">Plasmid</keyword>
<dbReference type="SUPFAM" id="SSF46894">
    <property type="entry name" value="C-terminal effector domain of the bipartite response regulators"/>
    <property type="match status" value="1"/>
</dbReference>
<evidence type="ECO:0000313" key="2">
    <source>
        <dbReference type="EMBL" id="XBV83634.1"/>
    </source>
</evidence>
<dbReference type="CDD" id="cd06170">
    <property type="entry name" value="LuxR_C_like"/>
    <property type="match status" value="1"/>
</dbReference>
<dbReference type="Gene3D" id="1.25.40.10">
    <property type="entry name" value="Tetratricopeptide repeat domain"/>
    <property type="match status" value="1"/>
</dbReference>
<dbReference type="AlphaFoldDB" id="A0AAU7U591"/>
<dbReference type="Gene3D" id="1.10.10.10">
    <property type="entry name" value="Winged helix-like DNA-binding domain superfamily/Winged helix DNA-binding domain"/>
    <property type="match status" value="1"/>
</dbReference>
<accession>A0AAU7U591</accession>
<dbReference type="SUPFAM" id="SSF52540">
    <property type="entry name" value="P-loop containing nucleoside triphosphate hydrolases"/>
    <property type="match status" value="1"/>
</dbReference>
<dbReference type="Pfam" id="PF00196">
    <property type="entry name" value="GerE"/>
    <property type="match status" value="1"/>
</dbReference>
<sequence>MTGDRTAAVARSVLEPVTSLIGRAQELASVREILNWPDVSLLTLTGPGGVGKTRLALAVARQLAGQYRDGTVFVPLAAVQQADHVLPVIARTLGVQESNEATLSAVQAHLRGKQLLLILDNFEHLVPAADAVAALLRAAPDLTVLATSRAALRVYGEHEYAVPPLSIRGRGDAPSEAATLFTERVRAMLPTFTLQGAHGGDVAEICRRLDGLPLAIELAAARVRLFPPPVLLERLNDQRLNLLGGGARDLPSRQQTLRSTIDWSYQLLSEPERQLFARLGVFVGGWSFEAAEDVCRGPGVDVLDALGSLVEKSLVQRLDGGTPRFIMLETLRDYALEQLQARQELAVMRERHASYYRRWSAEVQQGLEGAGQVAWLARVTAEQPNLLAALQHGLDVQDFSAAGEVAWNCAWAWAISADDRAGGRLELLIQHPAVPAEVLASGRYALTWLAFRRGDFEQAVAHARASATQFRQAGDPLRAAYAATLLSMALMAYLDRADEALDACRAALVTAAHLRRPWLALFAHGVVGWTHALRAELEAATAALQAALEIGSATGEQNMATWSALGLAGCRVRQGDCAAATTLLQRGLRGADATDDPAELAACLYGFAVVAAMEHHVERAARLLGAAAALRTERNISTQLEPALFGPVLDQLRAGSAAALFDAAYEEGRGLDPVAAVAEALSPSGAVRRSVSAPLDAGSVRLTAAEQEVLALLAAGLSNKQIAARRGTGVYTTNDQVSAILSKFGVRNRASALRYAVDHGLI</sequence>
<protein>
    <submittedName>
        <fullName evidence="2">AAA family ATPase</fullName>
    </submittedName>
</protein>
<dbReference type="InterPro" id="IPR000792">
    <property type="entry name" value="Tscrpt_reg_LuxR_C"/>
</dbReference>
<dbReference type="GO" id="GO:0016887">
    <property type="term" value="F:ATP hydrolysis activity"/>
    <property type="evidence" value="ECO:0007669"/>
    <property type="project" value="InterPro"/>
</dbReference>
<dbReference type="SMART" id="SM00421">
    <property type="entry name" value="HTH_LUXR"/>
    <property type="match status" value="1"/>
</dbReference>
<dbReference type="PANTHER" id="PTHR47691">
    <property type="entry name" value="REGULATOR-RELATED"/>
    <property type="match status" value="1"/>
</dbReference>
<feature type="domain" description="HTH luxR-type" evidence="1">
    <location>
        <begin position="695"/>
        <end position="760"/>
    </location>
</feature>
<dbReference type="PRINTS" id="PR00364">
    <property type="entry name" value="DISEASERSIST"/>
</dbReference>